<protein>
    <submittedName>
        <fullName evidence="7">MobA/MobL family protein</fullName>
    </submittedName>
</protein>
<dbReference type="RefSeq" id="WP_173534799.1">
    <property type="nucleotide sequence ID" value="NZ_CP054145.1"/>
</dbReference>
<feature type="compositionally biased region" description="Pro residues" evidence="4">
    <location>
        <begin position="464"/>
        <end position="473"/>
    </location>
</feature>
<reference evidence="7 8" key="1">
    <citation type="submission" date="2020-05" db="EMBL/GenBank/DDBJ databases">
        <title>Complete genome sequence of Deefgea sp. D17.</title>
        <authorList>
            <person name="Bae J.-W."/>
            <person name="Han J.E."/>
        </authorList>
    </citation>
    <scope>NUCLEOTIDE SEQUENCE [LARGE SCALE GENOMIC DNA]</scope>
    <source>
        <strain evidence="7 8">D17</strain>
        <plasmid evidence="7 8">unnamed2</plasmid>
    </source>
</reference>
<evidence type="ECO:0000256" key="3">
    <source>
        <dbReference type="SAM" id="Coils"/>
    </source>
</evidence>
<dbReference type="AlphaFoldDB" id="A0A6M8SW76"/>
<dbReference type="InterPro" id="IPR005053">
    <property type="entry name" value="MobA_MobL"/>
</dbReference>
<keyword evidence="3" id="KW-0175">Coiled coil</keyword>
<dbReference type="InterPro" id="IPR054366">
    <property type="entry name" value="RepB/MobA-like_C"/>
</dbReference>
<geneLocation type="plasmid" evidence="7 8">
    <name>unnamed2</name>
</geneLocation>
<dbReference type="Gene3D" id="3.30.930.30">
    <property type="match status" value="1"/>
</dbReference>
<feature type="domain" description="RepB/MobA-like C-terminal" evidence="6">
    <location>
        <begin position="394"/>
        <end position="433"/>
    </location>
</feature>
<comment type="similarity">
    <text evidence="1">Belongs to the MobA/MobL family.</text>
</comment>
<feature type="domain" description="MobA/MobL protein" evidence="5">
    <location>
        <begin position="26"/>
        <end position="212"/>
    </location>
</feature>
<dbReference type="Pfam" id="PF22448">
    <property type="entry name" value="RepB_primase_C"/>
    <property type="match status" value="1"/>
</dbReference>
<feature type="region of interest" description="Disordered" evidence="4">
    <location>
        <begin position="448"/>
        <end position="473"/>
    </location>
</feature>
<organism evidence="7 8">
    <name type="scientific">Deefgea piscis</name>
    <dbReference type="NCBI Taxonomy" id="2739061"/>
    <lineage>
        <taxon>Bacteria</taxon>
        <taxon>Pseudomonadati</taxon>
        <taxon>Pseudomonadota</taxon>
        <taxon>Betaproteobacteria</taxon>
        <taxon>Neisseriales</taxon>
        <taxon>Chitinibacteraceae</taxon>
        <taxon>Deefgea</taxon>
    </lineage>
</organism>
<dbReference type="EMBL" id="CP054145">
    <property type="protein sequence ID" value="QKJ68298.1"/>
    <property type="molecule type" value="Genomic_DNA"/>
</dbReference>
<evidence type="ECO:0000256" key="2">
    <source>
        <dbReference type="ARBA" id="ARBA00022971"/>
    </source>
</evidence>
<feature type="coiled-coil region" evidence="3">
    <location>
        <begin position="253"/>
        <end position="347"/>
    </location>
</feature>
<keyword evidence="7" id="KW-0614">Plasmid</keyword>
<evidence type="ECO:0000313" key="8">
    <source>
        <dbReference type="Proteomes" id="UP000504844"/>
    </source>
</evidence>
<dbReference type="Proteomes" id="UP000504844">
    <property type="component" value="Plasmid unnamed2"/>
</dbReference>
<evidence type="ECO:0000259" key="6">
    <source>
        <dbReference type="Pfam" id="PF22448"/>
    </source>
</evidence>
<evidence type="ECO:0000256" key="4">
    <source>
        <dbReference type="SAM" id="MobiDB-lite"/>
    </source>
</evidence>
<keyword evidence="2" id="KW-0184">Conjugation</keyword>
<keyword evidence="8" id="KW-1185">Reference proteome</keyword>
<dbReference type="Pfam" id="PF03389">
    <property type="entry name" value="MobA_MobL"/>
    <property type="match status" value="1"/>
</dbReference>
<evidence type="ECO:0000259" key="5">
    <source>
        <dbReference type="Pfam" id="PF03389"/>
    </source>
</evidence>
<evidence type="ECO:0000256" key="1">
    <source>
        <dbReference type="ARBA" id="ARBA00010873"/>
    </source>
</evidence>
<gene>
    <name evidence="7" type="ORF">HQN60_15930</name>
</gene>
<evidence type="ECO:0000313" key="7">
    <source>
        <dbReference type="EMBL" id="QKJ68298.1"/>
    </source>
</evidence>
<sequence length="473" mass="53160">MASYHCSVKVGGKGKAAAHAAYISREGKYSDSPRYEDLECSGYGNMPKWAEHNPAHFWQSADEYERANGATYREIEVALPRELTPDQRRELVEDFVQNELGKLHAYQWAIHTPKAALEGAEQPHAHIMYSERTNDEIERDPSQYFKRYNAKNPERGGCKKDSAGTEERLLATRQSWAEIQNEHLARYGHAARVDHRSLKEQGIDREPEFHLGGIGVRKLAATDISALLVRRAAEGELERANRAVGLIDVSGNLALAKAEREQKQSEEAQASADKIRLENEVRDFARQATAQFKQDLAAQALAEQRAQAERQALEAAQRVEQQRQRLEQEKQRQLDEKKQALREAAIQRVKDLKDVLLRHRVGGPSPAVYVNSETIYAEVALDALKAAKLQPEQVDWKRVDFDAASSALQQRRPQAEVIAAITACSPRCVNADSAEKVPIWVAQLAAQIEPQRKPKPEPTQDQEPPAPSPGWSR</sequence>
<name>A0A6M8SW76_9NEIS</name>
<accession>A0A6M8SW76</accession>
<dbReference type="KEGG" id="dee:HQN60_15930"/>
<proteinExistence type="inferred from homology"/>